<evidence type="ECO:0000256" key="6">
    <source>
        <dbReference type="ARBA" id="ARBA00023242"/>
    </source>
</evidence>
<dbReference type="Proteomes" id="UP000799444">
    <property type="component" value="Unassembled WGS sequence"/>
</dbReference>
<dbReference type="OrthoDB" id="1746530at2759"/>
<evidence type="ECO:0000256" key="2">
    <source>
        <dbReference type="ARBA" id="ARBA00006898"/>
    </source>
</evidence>
<dbReference type="InterPro" id="IPR038324">
    <property type="entry name" value="Rpb4/RPC9_sf"/>
</dbReference>
<reference evidence="7" key="1">
    <citation type="journal article" date="2020" name="Stud. Mycol.">
        <title>101 Dothideomycetes genomes: a test case for predicting lifestyles and emergence of pathogens.</title>
        <authorList>
            <person name="Haridas S."/>
            <person name="Albert R."/>
            <person name="Binder M."/>
            <person name="Bloem J."/>
            <person name="Labutti K."/>
            <person name="Salamov A."/>
            <person name="Andreopoulos B."/>
            <person name="Baker S."/>
            <person name="Barry K."/>
            <person name="Bills G."/>
            <person name="Bluhm B."/>
            <person name="Cannon C."/>
            <person name="Castanera R."/>
            <person name="Culley D."/>
            <person name="Daum C."/>
            <person name="Ezra D."/>
            <person name="Gonzalez J."/>
            <person name="Henrissat B."/>
            <person name="Kuo A."/>
            <person name="Liang C."/>
            <person name="Lipzen A."/>
            <person name="Lutzoni F."/>
            <person name="Magnuson J."/>
            <person name="Mondo S."/>
            <person name="Nolan M."/>
            <person name="Ohm R."/>
            <person name="Pangilinan J."/>
            <person name="Park H.-J."/>
            <person name="Ramirez L."/>
            <person name="Alfaro M."/>
            <person name="Sun H."/>
            <person name="Tritt A."/>
            <person name="Yoshinaga Y."/>
            <person name="Zwiers L.-H."/>
            <person name="Turgeon B."/>
            <person name="Goodwin S."/>
            <person name="Spatafora J."/>
            <person name="Crous P."/>
            <person name="Grigoriev I."/>
        </authorList>
    </citation>
    <scope>NUCLEOTIDE SEQUENCE</scope>
    <source>
        <strain evidence="7">CBS 125425</strain>
    </source>
</reference>
<dbReference type="Pfam" id="PF03874">
    <property type="entry name" value="RNA_pol_Rpb4"/>
    <property type="match status" value="1"/>
</dbReference>
<dbReference type="GO" id="GO:0006384">
    <property type="term" value="P:transcription initiation at RNA polymerase III promoter"/>
    <property type="evidence" value="ECO:0007669"/>
    <property type="project" value="InterPro"/>
</dbReference>
<dbReference type="InterPro" id="IPR005574">
    <property type="entry name" value="Rpb4/RPC9"/>
</dbReference>
<dbReference type="AlphaFoldDB" id="A0A9P4V0R1"/>
<organism evidence="7 8">
    <name type="scientific">Polyplosphaeria fusca</name>
    <dbReference type="NCBI Taxonomy" id="682080"/>
    <lineage>
        <taxon>Eukaryota</taxon>
        <taxon>Fungi</taxon>
        <taxon>Dikarya</taxon>
        <taxon>Ascomycota</taxon>
        <taxon>Pezizomycotina</taxon>
        <taxon>Dothideomycetes</taxon>
        <taxon>Pleosporomycetidae</taxon>
        <taxon>Pleosporales</taxon>
        <taxon>Tetraplosphaeriaceae</taxon>
        <taxon>Polyplosphaeria</taxon>
    </lineage>
</organism>
<evidence type="ECO:0000313" key="8">
    <source>
        <dbReference type="Proteomes" id="UP000799444"/>
    </source>
</evidence>
<evidence type="ECO:0000313" key="7">
    <source>
        <dbReference type="EMBL" id="KAF2732313.1"/>
    </source>
</evidence>
<dbReference type="EMBL" id="ML996179">
    <property type="protein sequence ID" value="KAF2732313.1"/>
    <property type="molecule type" value="Genomic_DNA"/>
</dbReference>
<proteinExistence type="inferred from homology"/>
<dbReference type="GO" id="GO:0005666">
    <property type="term" value="C:RNA polymerase III complex"/>
    <property type="evidence" value="ECO:0007669"/>
    <property type="project" value="InterPro"/>
</dbReference>
<sequence length="170" mass="19411">MKIKQAQSAILTNHEVLLHLRSVEAEYSGTDGRNNARPIPPNLKLMLKDSTEYLESTQTHHLADAHPSRPDTLYRGTHSLLQALAHKYRLNKTEYLQMYNLRPTNLVTLGMVIEEAGLRFTEDEMQDMLDMIREVFERGEGDVPEGAEDAAVERVPRKMKGITRKKKNGK</sequence>
<evidence type="ECO:0000256" key="4">
    <source>
        <dbReference type="ARBA" id="ARBA00022478"/>
    </source>
</evidence>
<dbReference type="SUPFAM" id="SSF47819">
    <property type="entry name" value="HRDC-like"/>
    <property type="match status" value="1"/>
</dbReference>
<keyword evidence="6" id="KW-0539">Nucleus</keyword>
<dbReference type="PANTHER" id="PTHR15561">
    <property type="entry name" value="CALCITONIN GENE-RELATED PEPTIDE-RECEPTOR COMPONENT PROTEIN"/>
    <property type="match status" value="1"/>
</dbReference>
<keyword evidence="5" id="KW-0804">Transcription</keyword>
<dbReference type="InterPro" id="IPR010997">
    <property type="entry name" value="HRDC-like_sf"/>
</dbReference>
<evidence type="ECO:0000256" key="3">
    <source>
        <dbReference type="ARBA" id="ARBA00016672"/>
    </source>
</evidence>
<keyword evidence="8" id="KW-1185">Reference proteome</keyword>
<keyword evidence="4" id="KW-0240">DNA-directed RNA polymerase</keyword>
<dbReference type="GO" id="GO:0000166">
    <property type="term" value="F:nucleotide binding"/>
    <property type="evidence" value="ECO:0007669"/>
    <property type="project" value="InterPro"/>
</dbReference>
<name>A0A9P4V0R1_9PLEO</name>
<comment type="subcellular location">
    <subcellularLocation>
        <location evidence="1">Nucleus</location>
    </subcellularLocation>
</comment>
<dbReference type="PANTHER" id="PTHR15561:SF0">
    <property type="entry name" value="DNA-DIRECTED RNA POLYMERASE III SUBUNIT RPC9"/>
    <property type="match status" value="1"/>
</dbReference>
<protein>
    <recommendedName>
        <fullName evidence="3">DNA-directed RNA polymerase III subunit RPC9</fullName>
    </recommendedName>
</protein>
<dbReference type="Gene3D" id="1.20.1250.40">
    <property type="match status" value="1"/>
</dbReference>
<comment type="caution">
    <text evidence="7">The sequence shown here is derived from an EMBL/GenBank/DDBJ whole genome shotgun (WGS) entry which is preliminary data.</text>
</comment>
<accession>A0A9P4V0R1</accession>
<comment type="similarity">
    <text evidence="2">Belongs to the eukaryotic RPC9 RNA polymerase subunit family.</text>
</comment>
<evidence type="ECO:0000256" key="1">
    <source>
        <dbReference type="ARBA" id="ARBA00004123"/>
    </source>
</evidence>
<gene>
    <name evidence="7" type="ORF">EJ04DRAFT_566096</name>
</gene>
<dbReference type="InterPro" id="IPR038846">
    <property type="entry name" value="RPC9"/>
</dbReference>
<evidence type="ECO:0000256" key="5">
    <source>
        <dbReference type="ARBA" id="ARBA00023163"/>
    </source>
</evidence>